<keyword evidence="4 6" id="KW-0472">Membrane</keyword>
<feature type="transmembrane region" description="Helical" evidence="6">
    <location>
        <begin position="502"/>
        <end position="522"/>
    </location>
</feature>
<dbReference type="Gene3D" id="1.20.1250.20">
    <property type="entry name" value="MFS general substrate transporter like domains"/>
    <property type="match status" value="1"/>
</dbReference>
<comment type="subcellular location">
    <subcellularLocation>
        <location evidence="1">Membrane</location>
        <topology evidence="1">Multi-pass membrane protein</topology>
    </subcellularLocation>
</comment>
<protein>
    <submittedName>
        <fullName evidence="7">Major facilitator superfamily domain-containing protein</fullName>
    </submittedName>
</protein>
<dbReference type="GO" id="GO:0022857">
    <property type="term" value="F:transmembrane transporter activity"/>
    <property type="evidence" value="ECO:0007669"/>
    <property type="project" value="InterPro"/>
</dbReference>
<feature type="transmembrane region" description="Helical" evidence="6">
    <location>
        <begin position="321"/>
        <end position="342"/>
    </location>
</feature>
<name>A0AAN6YIJ6_9PEZI</name>
<evidence type="ECO:0000256" key="2">
    <source>
        <dbReference type="ARBA" id="ARBA00022692"/>
    </source>
</evidence>
<feature type="transmembrane region" description="Helical" evidence="6">
    <location>
        <begin position="228"/>
        <end position="246"/>
    </location>
</feature>
<dbReference type="PANTHER" id="PTHR10924:SF6">
    <property type="entry name" value="SOLUTE CARRIER FAMILY 49 MEMBER A3"/>
    <property type="match status" value="1"/>
</dbReference>
<dbReference type="Pfam" id="PF07690">
    <property type="entry name" value="MFS_1"/>
    <property type="match status" value="1"/>
</dbReference>
<comment type="caution">
    <text evidence="7">The sequence shown here is derived from an EMBL/GenBank/DDBJ whole genome shotgun (WGS) entry which is preliminary data.</text>
</comment>
<reference evidence="7" key="2">
    <citation type="submission" date="2023-05" db="EMBL/GenBank/DDBJ databases">
        <authorList>
            <consortium name="Lawrence Berkeley National Laboratory"/>
            <person name="Steindorff A."/>
            <person name="Hensen N."/>
            <person name="Bonometti L."/>
            <person name="Westerberg I."/>
            <person name="Brannstrom I.O."/>
            <person name="Guillou S."/>
            <person name="Cros-Aarteil S."/>
            <person name="Calhoun S."/>
            <person name="Haridas S."/>
            <person name="Kuo A."/>
            <person name="Mondo S."/>
            <person name="Pangilinan J."/>
            <person name="Riley R."/>
            <person name="Labutti K."/>
            <person name="Andreopoulos B."/>
            <person name="Lipzen A."/>
            <person name="Chen C."/>
            <person name="Yanf M."/>
            <person name="Daum C."/>
            <person name="Ng V."/>
            <person name="Clum A."/>
            <person name="Ohm R."/>
            <person name="Martin F."/>
            <person name="Silar P."/>
            <person name="Natvig D."/>
            <person name="Lalanne C."/>
            <person name="Gautier V."/>
            <person name="Ament-Velasquez S.L."/>
            <person name="Kruys A."/>
            <person name="Hutchinson M.I."/>
            <person name="Powell A.J."/>
            <person name="Barry K."/>
            <person name="Miller A.N."/>
            <person name="Grigoriev I.V."/>
            <person name="Debuchy R."/>
            <person name="Gladieux P."/>
            <person name="Thoren M.H."/>
            <person name="Johannesson H."/>
        </authorList>
    </citation>
    <scope>NUCLEOTIDE SEQUENCE</scope>
    <source>
        <strain evidence="7">PSN293</strain>
    </source>
</reference>
<feature type="compositionally biased region" description="Polar residues" evidence="5">
    <location>
        <begin position="98"/>
        <end position="108"/>
    </location>
</feature>
<feature type="transmembrane region" description="Helical" evidence="6">
    <location>
        <begin position="443"/>
        <end position="459"/>
    </location>
</feature>
<feature type="compositionally biased region" description="Polar residues" evidence="5">
    <location>
        <begin position="16"/>
        <end position="25"/>
    </location>
</feature>
<feature type="transmembrane region" description="Helical" evidence="6">
    <location>
        <begin position="291"/>
        <end position="315"/>
    </location>
</feature>
<evidence type="ECO:0000313" key="8">
    <source>
        <dbReference type="Proteomes" id="UP001301769"/>
    </source>
</evidence>
<feature type="transmembrane region" description="Helical" evidence="6">
    <location>
        <begin position="411"/>
        <end position="431"/>
    </location>
</feature>
<dbReference type="SUPFAM" id="SSF103473">
    <property type="entry name" value="MFS general substrate transporter"/>
    <property type="match status" value="1"/>
</dbReference>
<dbReference type="EMBL" id="MU858046">
    <property type="protein sequence ID" value="KAK4219933.1"/>
    <property type="molecule type" value="Genomic_DNA"/>
</dbReference>
<keyword evidence="2 6" id="KW-0812">Transmembrane</keyword>
<feature type="transmembrane region" description="Helical" evidence="6">
    <location>
        <begin position="374"/>
        <end position="399"/>
    </location>
</feature>
<feature type="transmembrane region" description="Helical" evidence="6">
    <location>
        <begin position="542"/>
        <end position="562"/>
    </location>
</feature>
<proteinExistence type="predicted"/>
<evidence type="ECO:0000256" key="6">
    <source>
        <dbReference type="SAM" id="Phobius"/>
    </source>
</evidence>
<dbReference type="PANTHER" id="PTHR10924">
    <property type="entry name" value="MAJOR FACILITATOR SUPERFAMILY PROTEIN-RELATED"/>
    <property type="match status" value="1"/>
</dbReference>
<feature type="transmembrane region" description="Helical" evidence="6">
    <location>
        <begin position="198"/>
        <end position="221"/>
    </location>
</feature>
<keyword evidence="3 6" id="KW-1133">Transmembrane helix</keyword>
<accession>A0AAN6YIJ6</accession>
<feature type="compositionally biased region" description="Basic and acidic residues" evidence="5">
    <location>
        <begin position="1"/>
        <end position="15"/>
    </location>
</feature>
<feature type="compositionally biased region" description="Basic and acidic residues" evidence="5">
    <location>
        <begin position="29"/>
        <end position="42"/>
    </location>
</feature>
<dbReference type="InterPro" id="IPR036259">
    <property type="entry name" value="MFS_trans_sf"/>
</dbReference>
<organism evidence="7 8">
    <name type="scientific">Rhypophila decipiens</name>
    <dbReference type="NCBI Taxonomy" id="261697"/>
    <lineage>
        <taxon>Eukaryota</taxon>
        <taxon>Fungi</taxon>
        <taxon>Dikarya</taxon>
        <taxon>Ascomycota</taxon>
        <taxon>Pezizomycotina</taxon>
        <taxon>Sordariomycetes</taxon>
        <taxon>Sordariomycetidae</taxon>
        <taxon>Sordariales</taxon>
        <taxon>Naviculisporaceae</taxon>
        <taxon>Rhypophila</taxon>
    </lineage>
</organism>
<gene>
    <name evidence="7" type="ORF">QBC37DRAFT_367540</name>
</gene>
<evidence type="ECO:0000256" key="1">
    <source>
        <dbReference type="ARBA" id="ARBA00004141"/>
    </source>
</evidence>
<keyword evidence="8" id="KW-1185">Reference proteome</keyword>
<feature type="transmembrane region" description="Helical" evidence="6">
    <location>
        <begin position="258"/>
        <end position="279"/>
    </location>
</feature>
<evidence type="ECO:0000256" key="5">
    <source>
        <dbReference type="SAM" id="MobiDB-lite"/>
    </source>
</evidence>
<dbReference type="InterPro" id="IPR011701">
    <property type="entry name" value="MFS"/>
</dbReference>
<sequence>MAAPHDEDVTYKEKPVNQQYQQGQPISGRPDHRVDDIEEKQPITEMIGVVNGAAGREPGWQALNGGDNASPTGKKNRSDKMGNENDDTPSFEIELQEPGTNTTASRNRGNGEKRSRILSALGFGDKGSTNTTAPSGSGAPPGEEWSGEYRVYKRRWFGLLQLTLMNIIVSWDWLTFSPVSEHAAKYFFGSTDANNENIINWLSTAFLFSFVVITPVVIYVLHLGPKPSIVTSAALLLVGNWVRYAGTSNRDVGNFPVVMFGQILTGLAQPFVLAAPTRYSDIWFTTEGRVAATALTTLANPFGAALGQLIVPLWVQAPTDISRMVLYVSIISTISCLPSFFIPAAPPTPVSRSNETPKLDLRESAPILFKNLEFWIIFSSFSVYVGCFNSISSILVQVLSPWGFSDEEAGIGGGVLIVVGLVTSAILSPLIGKKRAYLTTIRIAVPLIGLCYLVFIWMPKTYKDGGLAGPYVALCLLGASSFSLMPVVLEFLVELTHPISPAVTSTIALSGGQLLGGIFIIVSGTLKAGPDGDPPFNMDKALIFHAVVAMVFVIPPLTLGLFGRAEKIKLKRVNSDDRSVGRRSDEIAPAAV</sequence>
<dbReference type="AlphaFoldDB" id="A0AAN6YIJ6"/>
<dbReference type="GO" id="GO:0016020">
    <property type="term" value="C:membrane"/>
    <property type="evidence" value="ECO:0007669"/>
    <property type="project" value="UniProtKB-SubCell"/>
</dbReference>
<evidence type="ECO:0000313" key="7">
    <source>
        <dbReference type="EMBL" id="KAK4219933.1"/>
    </source>
</evidence>
<dbReference type="InterPro" id="IPR049680">
    <property type="entry name" value="FLVCR1-2_SLC49-like"/>
</dbReference>
<feature type="transmembrane region" description="Helical" evidence="6">
    <location>
        <begin position="471"/>
        <end position="493"/>
    </location>
</feature>
<dbReference type="Proteomes" id="UP001301769">
    <property type="component" value="Unassembled WGS sequence"/>
</dbReference>
<evidence type="ECO:0000256" key="4">
    <source>
        <dbReference type="ARBA" id="ARBA00023136"/>
    </source>
</evidence>
<feature type="region of interest" description="Disordered" evidence="5">
    <location>
        <begin position="1"/>
        <end position="144"/>
    </location>
</feature>
<feature type="transmembrane region" description="Helical" evidence="6">
    <location>
        <begin position="156"/>
        <end position="174"/>
    </location>
</feature>
<reference evidence="7" key="1">
    <citation type="journal article" date="2023" name="Mol. Phylogenet. Evol.">
        <title>Genome-scale phylogeny and comparative genomics of the fungal order Sordariales.</title>
        <authorList>
            <person name="Hensen N."/>
            <person name="Bonometti L."/>
            <person name="Westerberg I."/>
            <person name="Brannstrom I.O."/>
            <person name="Guillou S."/>
            <person name="Cros-Aarteil S."/>
            <person name="Calhoun S."/>
            <person name="Haridas S."/>
            <person name="Kuo A."/>
            <person name="Mondo S."/>
            <person name="Pangilinan J."/>
            <person name="Riley R."/>
            <person name="LaButti K."/>
            <person name="Andreopoulos B."/>
            <person name="Lipzen A."/>
            <person name="Chen C."/>
            <person name="Yan M."/>
            <person name="Daum C."/>
            <person name="Ng V."/>
            <person name="Clum A."/>
            <person name="Steindorff A."/>
            <person name="Ohm R.A."/>
            <person name="Martin F."/>
            <person name="Silar P."/>
            <person name="Natvig D.O."/>
            <person name="Lalanne C."/>
            <person name="Gautier V."/>
            <person name="Ament-Velasquez S.L."/>
            <person name="Kruys A."/>
            <person name="Hutchinson M.I."/>
            <person name="Powell A.J."/>
            <person name="Barry K."/>
            <person name="Miller A.N."/>
            <person name="Grigoriev I.V."/>
            <person name="Debuchy R."/>
            <person name="Gladieux P."/>
            <person name="Hiltunen Thoren M."/>
            <person name="Johannesson H."/>
        </authorList>
    </citation>
    <scope>NUCLEOTIDE SEQUENCE</scope>
    <source>
        <strain evidence="7">PSN293</strain>
    </source>
</reference>
<evidence type="ECO:0000256" key="3">
    <source>
        <dbReference type="ARBA" id="ARBA00022989"/>
    </source>
</evidence>